<dbReference type="EMBL" id="JAKLJA010000028">
    <property type="protein sequence ID" value="MCG5076817.1"/>
    <property type="molecule type" value="Genomic_DNA"/>
</dbReference>
<protein>
    <recommendedName>
        <fullName evidence="6">FCD domain-containing protein</fullName>
    </recommendedName>
</protein>
<keyword evidence="2" id="KW-0238">DNA-binding</keyword>
<dbReference type="Proteomes" id="UP001139308">
    <property type="component" value="Unassembled WGS sequence"/>
</dbReference>
<reference evidence="4" key="1">
    <citation type="submission" date="2022-01" db="EMBL/GenBank/DDBJ databases">
        <title>Genome sequence and assembly of Parabukholderia sp. RG36.</title>
        <authorList>
            <person name="Chhetri G."/>
        </authorList>
    </citation>
    <scope>NUCLEOTIDE SEQUENCE</scope>
    <source>
        <strain evidence="4">RG36</strain>
    </source>
</reference>
<evidence type="ECO:0000256" key="2">
    <source>
        <dbReference type="ARBA" id="ARBA00023125"/>
    </source>
</evidence>
<dbReference type="Gene3D" id="1.20.120.530">
    <property type="entry name" value="GntR ligand-binding domain-like"/>
    <property type="match status" value="1"/>
</dbReference>
<keyword evidence="5" id="KW-1185">Reference proteome</keyword>
<dbReference type="AlphaFoldDB" id="A0A9X1RVS6"/>
<name>A0A9X1RVS6_9BURK</name>
<evidence type="ECO:0008006" key="6">
    <source>
        <dbReference type="Google" id="ProtNLM"/>
    </source>
</evidence>
<comment type="caution">
    <text evidence="4">The sequence shown here is derived from an EMBL/GenBank/DDBJ whole genome shotgun (WGS) entry which is preliminary data.</text>
</comment>
<proteinExistence type="predicted"/>
<evidence type="ECO:0000313" key="5">
    <source>
        <dbReference type="Proteomes" id="UP001139308"/>
    </source>
</evidence>
<gene>
    <name evidence="4" type="ORF">L5014_26290</name>
</gene>
<dbReference type="GO" id="GO:0003677">
    <property type="term" value="F:DNA binding"/>
    <property type="evidence" value="ECO:0007669"/>
    <property type="project" value="UniProtKB-KW"/>
</dbReference>
<dbReference type="InterPro" id="IPR008920">
    <property type="entry name" value="TF_FadR/GntR_C"/>
</dbReference>
<keyword evidence="3" id="KW-0804">Transcription</keyword>
<accession>A0A9X1RVS6</accession>
<evidence type="ECO:0000313" key="4">
    <source>
        <dbReference type="EMBL" id="MCG5076817.1"/>
    </source>
</evidence>
<evidence type="ECO:0000256" key="3">
    <source>
        <dbReference type="ARBA" id="ARBA00023163"/>
    </source>
</evidence>
<organism evidence="4 5">
    <name type="scientific">Paraburkholderia tagetis</name>
    <dbReference type="NCBI Taxonomy" id="2913261"/>
    <lineage>
        <taxon>Bacteria</taxon>
        <taxon>Pseudomonadati</taxon>
        <taxon>Pseudomonadota</taxon>
        <taxon>Betaproteobacteria</taxon>
        <taxon>Burkholderiales</taxon>
        <taxon>Burkholderiaceae</taxon>
        <taxon>Paraburkholderia</taxon>
    </lineage>
</organism>
<sequence>MHYAATHGRFQTPIVEAAQNHTVSAARGLNDKIPFVAPATQVFDQAAREQQHMMLSYAHRQHHAIVGALLNGEDARVEALMKAHTRISKKSPDLSAERLYLIAGAA</sequence>
<evidence type="ECO:0000256" key="1">
    <source>
        <dbReference type="ARBA" id="ARBA00023015"/>
    </source>
</evidence>
<dbReference type="RefSeq" id="WP_238466731.1">
    <property type="nucleotide sequence ID" value="NZ_JAKLJA010000028.1"/>
</dbReference>
<keyword evidence="1" id="KW-0805">Transcription regulation</keyword>